<protein>
    <submittedName>
        <fullName evidence="8">Cytochrome c</fullName>
    </submittedName>
</protein>
<keyword evidence="5 6" id="KW-0408">Iron</keyword>
<dbReference type="GO" id="GO:0046872">
    <property type="term" value="F:metal ion binding"/>
    <property type="evidence" value="ECO:0007669"/>
    <property type="project" value="UniProtKB-KW"/>
</dbReference>
<evidence type="ECO:0000313" key="9">
    <source>
        <dbReference type="Proteomes" id="UP000185192"/>
    </source>
</evidence>
<dbReference type="STRING" id="1123272.SAMN02745824_1217"/>
<evidence type="ECO:0000259" key="7">
    <source>
        <dbReference type="PROSITE" id="PS51007"/>
    </source>
</evidence>
<dbReference type="PROSITE" id="PS51007">
    <property type="entry name" value="CYTC"/>
    <property type="match status" value="1"/>
</dbReference>
<accession>A0A1N6CY37</accession>
<organism evidence="8 9">
    <name type="scientific">Parasphingorhabdus marina DSM 22363</name>
    <dbReference type="NCBI Taxonomy" id="1123272"/>
    <lineage>
        <taxon>Bacteria</taxon>
        <taxon>Pseudomonadati</taxon>
        <taxon>Pseudomonadota</taxon>
        <taxon>Alphaproteobacteria</taxon>
        <taxon>Sphingomonadales</taxon>
        <taxon>Sphingomonadaceae</taxon>
        <taxon>Parasphingorhabdus</taxon>
    </lineage>
</organism>
<evidence type="ECO:0000313" key="8">
    <source>
        <dbReference type="EMBL" id="SIN63334.1"/>
    </source>
</evidence>
<gene>
    <name evidence="8" type="ORF">SAMN02745824_1217</name>
</gene>
<dbReference type="InterPro" id="IPR002327">
    <property type="entry name" value="Cyt_c_1A/1B"/>
</dbReference>
<dbReference type="Gene3D" id="1.10.760.10">
    <property type="entry name" value="Cytochrome c-like domain"/>
    <property type="match status" value="1"/>
</dbReference>
<name>A0A1N6CY37_9SPHN</name>
<evidence type="ECO:0000256" key="6">
    <source>
        <dbReference type="PROSITE-ProRule" id="PRU00433"/>
    </source>
</evidence>
<dbReference type="SUPFAM" id="SSF46626">
    <property type="entry name" value="Cytochrome c"/>
    <property type="match status" value="1"/>
</dbReference>
<dbReference type="AlphaFoldDB" id="A0A1N6CY37"/>
<keyword evidence="2 6" id="KW-0349">Heme</keyword>
<keyword evidence="1" id="KW-0813">Transport</keyword>
<dbReference type="Pfam" id="PF00034">
    <property type="entry name" value="Cytochrom_C"/>
    <property type="match status" value="1"/>
</dbReference>
<evidence type="ECO:0000256" key="1">
    <source>
        <dbReference type="ARBA" id="ARBA00022448"/>
    </source>
</evidence>
<dbReference type="Proteomes" id="UP000185192">
    <property type="component" value="Unassembled WGS sequence"/>
</dbReference>
<dbReference type="InterPro" id="IPR009056">
    <property type="entry name" value="Cyt_c-like_dom"/>
</dbReference>
<dbReference type="EMBL" id="FSQW01000001">
    <property type="protein sequence ID" value="SIN63334.1"/>
    <property type="molecule type" value="Genomic_DNA"/>
</dbReference>
<evidence type="ECO:0000256" key="4">
    <source>
        <dbReference type="ARBA" id="ARBA00022982"/>
    </source>
</evidence>
<evidence type="ECO:0000256" key="5">
    <source>
        <dbReference type="ARBA" id="ARBA00023004"/>
    </source>
</evidence>
<keyword evidence="3 6" id="KW-0479">Metal-binding</keyword>
<dbReference type="OrthoDB" id="9805828at2"/>
<dbReference type="GO" id="GO:0020037">
    <property type="term" value="F:heme binding"/>
    <property type="evidence" value="ECO:0007669"/>
    <property type="project" value="InterPro"/>
</dbReference>
<dbReference type="PANTHER" id="PTHR11961">
    <property type="entry name" value="CYTOCHROME C"/>
    <property type="match status" value="1"/>
</dbReference>
<dbReference type="PROSITE" id="PS51257">
    <property type="entry name" value="PROKAR_LIPOPROTEIN"/>
    <property type="match status" value="1"/>
</dbReference>
<dbReference type="PRINTS" id="PR00604">
    <property type="entry name" value="CYTCHRMECIAB"/>
</dbReference>
<reference evidence="9" key="1">
    <citation type="submission" date="2016-11" db="EMBL/GenBank/DDBJ databases">
        <authorList>
            <person name="Varghese N."/>
            <person name="Submissions S."/>
        </authorList>
    </citation>
    <scope>NUCLEOTIDE SEQUENCE [LARGE SCALE GENOMIC DNA]</scope>
    <source>
        <strain evidence="9">DSM 22363</strain>
    </source>
</reference>
<sequence length="158" mass="15823">MKISTHVMAVGLAFALASCGSDPAPGPVEQIVVREPGEAAQPVAAATDEEAGTETDLVATGETVFATCSGCHAVEPDAAAMAGPNLAGIVGAKAGAVEGFPYSEALLASRLTWTEAELDAYLADPTGKVPGTTMVAGALPDPDRRKAVIAWLATTGSD</sequence>
<dbReference type="RefSeq" id="WP_084192510.1">
    <property type="nucleotide sequence ID" value="NZ_FSQW01000001.1"/>
</dbReference>
<evidence type="ECO:0000256" key="3">
    <source>
        <dbReference type="ARBA" id="ARBA00022723"/>
    </source>
</evidence>
<proteinExistence type="predicted"/>
<keyword evidence="9" id="KW-1185">Reference proteome</keyword>
<dbReference type="InterPro" id="IPR036909">
    <property type="entry name" value="Cyt_c-like_dom_sf"/>
</dbReference>
<feature type="domain" description="Cytochrome c" evidence="7">
    <location>
        <begin position="56"/>
        <end position="156"/>
    </location>
</feature>
<keyword evidence="4" id="KW-0249">Electron transport</keyword>
<evidence type="ECO:0000256" key="2">
    <source>
        <dbReference type="ARBA" id="ARBA00022617"/>
    </source>
</evidence>
<dbReference type="GO" id="GO:0009055">
    <property type="term" value="F:electron transfer activity"/>
    <property type="evidence" value="ECO:0007669"/>
    <property type="project" value="InterPro"/>
</dbReference>